<dbReference type="PANTHER" id="PTHR42928:SF5">
    <property type="entry name" value="BLR1237 PROTEIN"/>
    <property type="match status" value="1"/>
</dbReference>
<proteinExistence type="inferred from homology"/>
<dbReference type="InterPro" id="IPR042100">
    <property type="entry name" value="Bug_dom1"/>
</dbReference>
<dbReference type="SUPFAM" id="SSF53850">
    <property type="entry name" value="Periplasmic binding protein-like II"/>
    <property type="match status" value="1"/>
</dbReference>
<evidence type="ECO:0000256" key="1">
    <source>
        <dbReference type="ARBA" id="ARBA00006987"/>
    </source>
</evidence>
<dbReference type="Pfam" id="PF03401">
    <property type="entry name" value="TctC"/>
    <property type="match status" value="1"/>
</dbReference>
<dbReference type="PANTHER" id="PTHR42928">
    <property type="entry name" value="TRICARBOXYLATE-BINDING PROTEIN"/>
    <property type="match status" value="1"/>
</dbReference>
<dbReference type="EMBL" id="QFPP01000103">
    <property type="protein sequence ID" value="PZQ75050.1"/>
    <property type="molecule type" value="Genomic_DNA"/>
</dbReference>
<evidence type="ECO:0000313" key="4">
    <source>
        <dbReference type="Proteomes" id="UP000249135"/>
    </source>
</evidence>
<comment type="similarity">
    <text evidence="1">Belongs to the UPF0065 (bug) family.</text>
</comment>
<protein>
    <submittedName>
        <fullName evidence="3">ABC transporter substrate-binding protein</fullName>
    </submittedName>
</protein>
<dbReference type="Proteomes" id="UP000249135">
    <property type="component" value="Unassembled WGS sequence"/>
</dbReference>
<evidence type="ECO:0000313" key="3">
    <source>
        <dbReference type="EMBL" id="PZQ75050.1"/>
    </source>
</evidence>
<dbReference type="Gene3D" id="3.40.190.150">
    <property type="entry name" value="Bordetella uptake gene, domain 1"/>
    <property type="match status" value="1"/>
</dbReference>
<dbReference type="CDD" id="cd07012">
    <property type="entry name" value="PBP2_Bug_TTT"/>
    <property type="match status" value="1"/>
</dbReference>
<accession>A0A2W5SJQ3</accession>
<reference evidence="3 4" key="1">
    <citation type="submission" date="2017-08" db="EMBL/GenBank/DDBJ databases">
        <title>Infants hospitalized years apart are colonized by the same room-sourced microbial strains.</title>
        <authorList>
            <person name="Brooks B."/>
            <person name="Olm M.R."/>
            <person name="Firek B.A."/>
            <person name="Baker R."/>
            <person name="Thomas B.C."/>
            <person name="Morowitz M.J."/>
            <person name="Banfield J.F."/>
        </authorList>
    </citation>
    <scope>NUCLEOTIDE SEQUENCE [LARGE SCALE GENOMIC DNA]</scope>
    <source>
        <strain evidence="3">S2_005_003_R2_41</strain>
    </source>
</reference>
<dbReference type="AlphaFoldDB" id="A0A2W5SJQ3"/>
<dbReference type="InterPro" id="IPR006311">
    <property type="entry name" value="TAT_signal"/>
</dbReference>
<organism evidence="3 4">
    <name type="scientific">Variovorax paradoxus</name>
    <dbReference type="NCBI Taxonomy" id="34073"/>
    <lineage>
        <taxon>Bacteria</taxon>
        <taxon>Pseudomonadati</taxon>
        <taxon>Pseudomonadota</taxon>
        <taxon>Betaproteobacteria</taxon>
        <taxon>Burkholderiales</taxon>
        <taxon>Comamonadaceae</taxon>
        <taxon>Variovorax</taxon>
    </lineage>
</organism>
<dbReference type="PIRSF" id="PIRSF017082">
    <property type="entry name" value="YflP"/>
    <property type="match status" value="1"/>
</dbReference>
<keyword evidence="2" id="KW-0732">Signal</keyword>
<comment type="caution">
    <text evidence="3">The sequence shown here is derived from an EMBL/GenBank/DDBJ whole genome shotgun (WGS) entry which is preliminary data.</text>
</comment>
<name>A0A2W5SJQ3_VARPD</name>
<feature type="signal peptide" evidence="2">
    <location>
        <begin position="1"/>
        <end position="30"/>
    </location>
</feature>
<gene>
    <name evidence="3" type="ORF">DI563_10665</name>
</gene>
<feature type="chain" id="PRO_5015985432" evidence="2">
    <location>
        <begin position="31"/>
        <end position="334"/>
    </location>
</feature>
<evidence type="ECO:0000256" key="2">
    <source>
        <dbReference type="SAM" id="SignalP"/>
    </source>
</evidence>
<dbReference type="InterPro" id="IPR005064">
    <property type="entry name" value="BUG"/>
</dbReference>
<sequence>MPFASNPLHRRRLLAVLGAAGLASATGVRAEGAWPARPIRMVVPSGAGSGADLLCRLFSDALAQAVRQPVVVDNRPGANGVLAAEQLVRAAPDGYTLGWLSSSSTVINQAVQPNLSFDVARDTVPIVQVGVGGIALVVTPDFPARNLQEFVANVKGRPAGALNYATWGVGSTGHLVMEWLKAKAGLDLRHVPYKTMPQIYQDMQGGNIQIAWVDVSSLVPLFKSGKLRCLALSGTQRSPQMPEVLTLTQQGYRFEADAWYGVFAPRGTPAAVVEAVNRHVRAALVAPELKDRRMALNLDDNTPQRSPEEFGRLVRDDLKLWQGIARDAGIKLDA</sequence>
<dbReference type="Gene3D" id="3.40.190.10">
    <property type="entry name" value="Periplasmic binding protein-like II"/>
    <property type="match status" value="1"/>
</dbReference>
<dbReference type="PROSITE" id="PS51318">
    <property type="entry name" value="TAT"/>
    <property type="match status" value="1"/>
</dbReference>